<dbReference type="STRING" id="763407.A0A162Y7C6"/>
<dbReference type="RefSeq" id="XP_018296805.1">
    <property type="nucleotide sequence ID" value="XM_018430463.1"/>
</dbReference>
<name>A0A162Y7C6_PHYB8</name>
<sequence length="155" mass="18464">MTKSDEIIPPEFTDHVHPWEEIRHFVLTNQITSLRRNKADQKIYRDWMTETLPKYKTIENYLLTEKLKFSDSVDGKPNVIILPNDFPYSVDPGIKHVLLWSQVPLSKEYVIQLLEENFGSDKWEWVYFVNPPETQSVRLLPHVHVFMRPHTHTHT</sequence>
<gene>
    <name evidence="1" type="ORF">PHYBLDRAFT_140823</name>
</gene>
<evidence type="ECO:0000313" key="1">
    <source>
        <dbReference type="EMBL" id="OAD78765.1"/>
    </source>
</evidence>
<evidence type="ECO:0000313" key="2">
    <source>
        <dbReference type="Proteomes" id="UP000077315"/>
    </source>
</evidence>
<dbReference type="OrthoDB" id="498286at2759"/>
<reference evidence="2" key="1">
    <citation type="submission" date="2015-06" db="EMBL/GenBank/DDBJ databases">
        <title>Expansion of signal transduction pathways in fungi by whole-genome duplication.</title>
        <authorList>
            <consortium name="DOE Joint Genome Institute"/>
            <person name="Corrochano L.M."/>
            <person name="Kuo A."/>
            <person name="Marcet-Houben M."/>
            <person name="Polaino S."/>
            <person name="Salamov A."/>
            <person name="Villalobos J.M."/>
            <person name="Alvarez M.I."/>
            <person name="Avalos J."/>
            <person name="Benito E.P."/>
            <person name="Benoit I."/>
            <person name="Burger G."/>
            <person name="Camino L.P."/>
            <person name="Canovas D."/>
            <person name="Cerda-Olmedo E."/>
            <person name="Cheng J.-F."/>
            <person name="Dominguez A."/>
            <person name="Elias M."/>
            <person name="Eslava A.P."/>
            <person name="Glaser F."/>
            <person name="Grimwood J."/>
            <person name="Gutierrez G."/>
            <person name="Heitman J."/>
            <person name="Henrissat B."/>
            <person name="Iturriaga E.A."/>
            <person name="Lang B.F."/>
            <person name="Lavin J.L."/>
            <person name="Lee S."/>
            <person name="Li W."/>
            <person name="Lindquist E."/>
            <person name="Lopez-Garcia S."/>
            <person name="Luque E.M."/>
            <person name="Marcos A.T."/>
            <person name="Martin J."/>
            <person name="McCluskey K."/>
            <person name="Medina H.R."/>
            <person name="Miralles-Duran A."/>
            <person name="Miyazaki A."/>
            <person name="Munoz-Torres E."/>
            <person name="Oguiza J.A."/>
            <person name="Ohm R."/>
            <person name="Olmedo M."/>
            <person name="Orejas M."/>
            <person name="Ortiz-Castellanos L."/>
            <person name="Pisabarro A.G."/>
            <person name="Rodriguez-Romero J."/>
            <person name="Ruiz-Herrera J."/>
            <person name="Ruiz-Vazquez R."/>
            <person name="Sanz C."/>
            <person name="Schackwitz W."/>
            <person name="Schmutz J."/>
            <person name="Shahriari M."/>
            <person name="Shelest E."/>
            <person name="Silva-Franco F."/>
            <person name="Soanes D."/>
            <person name="Syed K."/>
            <person name="Tagua V.G."/>
            <person name="Talbot N.J."/>
            <person name="Thon M."/>
            <person name="De vries R.P."/>
            <person name="Wiebenga A."/>
            <person name="Yadav J.S."/>
            <person name="Braun E.L."/>
            <person name="Baker S."/>
            <person name="Garre V."/>
            <person name="Horwitz B."/>
            <person name="Torres-Martinez S."/>
            <person name="Idnurm A."/>
            <person name="Herrera-Estrella A."/>
            <person name="Gabaldon T."/>
            <person name="Grigoriev I.V."/>
        </authorList>
    </citation>
    <scope>NUCLEOTIDE SEQUENCE [LARGE SCALE GENOMIC DNA]</scope>
    <source>
        <strain evidence="2">NRRL 1555(-)</strain>
    </source>
</reference>
<accession>A0A162Y7C6</accession>
<dbReference type="GeneID" id="28991369"/>
<protein>
    <submittedName>
        <fullName evidence="1">Uncharacterized protein</fullName>
    </submittedName>
</protein>
<dbReference type="PANTHER" id="PTHR35020">
    <property type="entry name" value="N-ACETYLGLUCOSAMINE-INDUCED PROTEIN 1"/>
    <property type="match status" value="1"/>
</dbReference>
<dbReference type="VEuPathDB" id="FungiDB:PHYBLDRAFT_140823"/>
<dbReference type="GO" id="GO:0005737">
    <property type="term" value="C:cytoplasm"/>
    <property type="evidence" value="ECO:0007669"/>
    <property type="project" value="TreeGrafter"/>
</dbReference>
<organism evidence="1 2">
    <name type="scientific">Phycomyces blakesleeanus (strain ATCC 8743b / DSM 1359 / FGSC 10004 / NBRC 33097 / NRRL 1555)</name>
    <dbReference type="NCBI Taxonomy" id="763407"/>
    <lineage>
        <taxon>Eukaryota</taxon>
        <taxon>Fungi</taxon>
        <taxon>Fungi incertae sedis</taxon>
        <taxon>Mucoromycota</taxon>
        <taxon>Mucoromycotina</taxon>
        <taxon>Mucoromycetes</taxon>
        <taxon>Mucorales</taxon>
        <taxon>Phycomycetaceae</taxon>
        <taxon>Phycomyces</taxon>
    </lineage>
</organism>
<dbReference type="InterPro" id="IPR022036">
    <property type="entry name" value="DUF3605"/>
</dbReference>
<dbReference type="GO" id="GO:0006044">
    <property type="term" value="P:N-acetylglucosamine metabolic process"/>
    <property type="evidence" value="ECO:0007669"/>
    <property type="project" value="TreeGrafter"/>
</dbReference>
<keyword evidence="2" id="KW-1185">Reference proteome</keyword>
<dbReference type="Pfam" id="PF12239">
    <property type="entry name" value="DUF3605"/>
    <property type="match status" value="1"/>
</dbReference>
<proteinExistence type="predicted"/>
<dbReference type="InParanoid" id="A0A162Y7C6"/>
<dbReference type="EMBL" id="KV440973">
    <property type="protein sequence ID" value="OAD78765.1"/>
    <property type="molecule type" value="Genomic_DNA"/>
</dbReference>
<dbReference type="AlphaFoldDB" id="A0A162Y7C6"/>
<dbReference type="PANTHER" id="PTHR35020:SF2">
    <property type="entry name" value="N-ACETYLGLUCOSAMINE-INDUCED PROTEIN 1"/>
    <property type="match status" value="1"/>
</dbReference>
<dbReference type="Proteomes" id="UP000077315">
    <property type="component" value="Unassembled WGS sequence"/>
</dbReference>